<feature type="compositionally biased region" description="Basic and acidic residues" evidence="1">
    <location>
        <begin position="260"/>
        <end position="278"/>
    </location>
</feature>
<dbReference type="EMBL" id="CAMXCT010002889">
    <property type="protein sequence ID" value="CAI4001093.1"/>
    <property type="molecule type" value="Genomic_DNA"/>
</dbReference>
<dbReference type="Proteomes" id="UP001152797">
    <property type="component" value="Unassembled WGS sequence"/>
</dbReference>
<accession>A0A9P1D262</accession>
<feature type="compositionally biased region" description="Low complexity" evidence="1">
    <location>
        <begin position="536"/>
        <end position="549"/>
    </location>
</feature>
<reference evidence="2" key="1">
    <citation type="submission" date="2022-10" db="EMBL/GenBank/DDBJ databases">
        <authorList>
            <person name="Chen Y."/>
            <person name="Dougan E. K."/>
            <person name="Chan C."/>
            <person name="Rhodes N."/>
            <person name="Thang M."/>
        </authorList>
    </citation>
    <scope>NUCLEOTIDE SEQUENCE</scope>
</reference>
<evidence type="ECO:0000313" key="5">
    <source>
        <dbReference type="Proteomes" id="UP001152797"/>
    </source>
</evidence>
<evidence type="ECO:0000313" key="4">
    <source>
        <dbReference type="EMBL" id="CAL4788405.1"/>
    </source>
</evidence>
<feature type="compositionally biased region" description="Basic and acidic residues" evidence="1">
    <location>
        <begin position="1048"/>
        <end position="1066"/>
    </location>
</feature>
<dbReference type="EMBL" id="CAMXCT030002889">
    <property type="protein sequence ID" value="CAL4788405.1"/>
    <property type="molecule type" value="Genomic_DNA"/>
</dbReference>
<keyword evidence="5" id="KW-1185">Reference proteome</keyword>
<feature type="region of interest" description="Disordered" evidence="1">
    <location>
        <begin position="351"/>
        <end position="403"/>
    </location>
</feature>
<dbReference type="EMBL" id="CAMXCT020002889">
    <property type="protein sequence ID" value="CAL1154468.1"/>
    <property type="molecule type" value="Genomic_DNA"/>
</dbReference>
<keyword evidence="4" id="KW-0808">Transferase</keyword>
<evidence type="ECO:0000313" key="3">
    <source>
        <dbReference type="EMBL" id="CAL1154468.1"/>
    </source>
</evidence>
<feature type="non-terminal residue" evidence="2">
    <location>
        <position position="1"/>
    </location>
</feature>
<gene>
    <name evidence="2" type="ORF">C1SCF055_LOCUS27166</name>
</gene>
<protein>
    <submittedName>
        <fullName evidence="4">Non-specific serine/threonine protein kinase</fullName>
    </submittedName>
</protein>
<comment type="caution">
    <text evidence="2">The sequence shown here is derived from an EMBL/GenBank/DDBJ whole genome shotgun (WGS) entry which is preliminary data.</text>
</comment>
<dbReference type="GO" id="GO:0004674">
    <property type="term" value="F:protein serine/threonine kinase activity"/>
    <property type="evidence" value="ECO:0007669"/>
    <property type="project" value="UniProtKB-KW"/>
</dbReference>
<feature type="compositionally biased region" description="Pro residues" evidence="1">
    <location>
        <begin position="385"/>
        <end position="396"/>
    </location>
</feature>
<keyword evidence="4" id="KW-0723">Serine/threonine-protein kinase</keyword>
<feature type="region of interest" description="Disordered" evidence="1">
    <location>
        <begin position="1048"/>
        <end position="1125"/>
    </location>
</feature>
<evidence type="ECO:0000256" key="1">
    <source>
        <dbReference type="SAM" id="MobiDB-lite"/>
    </source>
</evidence>
<feature type="compositionally biased region" description="Polar residues" evidence="1">
    <location>
        <begin position="518"/>
        <end position="530"/>
    </location>
</feature>
<proteinExistence type="predicted"/>
<sequence length="1778" mass="195570">EKGKEAFMRPLVLGKHVDNRVRCQSNLVAEPMEAPASVTTSELVRKPDTWLDDSMVVSRIRVSVTVDAMVHNNDRIHVELANGTGYMSIHDDELLTRDDMTPQQRSHTNRILQHGPIAALQIQEGARELVRELTPQQLQHGDWDPVTGQQVTGLLLLVHILARRFCPRAFRSMGFATVEPNANQSTGWENWQGTGAEAYHSYHDEVCPTCGFGSYFQDECSTDTSTDNESYDGSVAETLMPQKSIKTMPLLGESGDDSQVDIHEGTENGEKASPRDQKASQLSFRPVHLQVEKMDSRRDTKAVVIVRTPKIAMVRSCVATIVVLMSICGESVPTEGVHFFGTEFENLRSVSEAASAQSSHGRKRISSEPDVEPDDPAETPRSSTAPPPPTWSPGRPPSQSACAGIASDVGVGLNPKQFTQAEVTPLLEGAREPAFPPPSMSPPNFQHRKQDKTRPADPDDVTHDVSRRRMSAEEQEIRARNQTGLRNITTGLEQSNATASMSLLGSNHGAIRIVQSDTGSMAQDSTSRSNLLAPYGSGSAAGSRSSSTAGKGGGMFPWWESESQAKNNDATTGMSYHLRTRSKNGAVGLLIDPGAHDNLVGSITAEQMCEQTGLPLEEQTMDRARPVEGVGKDAQVARWAIRLSMSVHDVSGNASSATYTAPQIEGSLLPPLLGNKTLRKMQSLIDCGSGRLVLPGPGGVELMVNTIQLPTEQDIRQWDLMLKLVSPLLWNPNTEPRVSSGEPCCSKIRLLSSFALPDAGTCIPDVGQSSIAQTRVSHDPEPRQDFWMRSGHETLIRVHVEPRCGLFVPTSADCPVDVASLSSQRCSKVQPVQKSVGFASSSVQIDDDWIKCQNQSVPFLWTGTTVFCVQVVPSSNNMMSETAAAAYPTEDAIRQKKKKAEGHKSKPRIKHVEQHQDDCGQDLSSLSFATAKVKLRRHPMHSIDDQENEIDDETVRMSVAKAQVDSGRHFLVEQPQGSGLFQEKEWTELSDLCYPVTFDQCMVGLKMQQHPWWPVKKPAECRASHPSLIAFLQSSEMQVWPLEPCRRTMPEGASRERKGSAPRDVRVPAYKDPSSTLRLSGNEDGIPGRPKSSDHDSDDGYSPTEPAMDDDDALPESPNDDIEQSLDREVLTAEQAATRRLNKSEPANVPVRKNRVSVGVQSEAVNPKKVSSSSKMKSSVKQGYCKCWLQLYGPPTTIIADQEGGWATEQAATWFENQRSQMCPSMPCMIQASAEAKARRADSFRTRRPGELLELKEGDLVEFYRKPLNKDLSGWRGPAEVINLTSIKDGIIHVKWQGRVLAVRVQDARRALLFHTFLTGITGPIKVLKAGVESQIGEPLRAGWIRQGSIWAPCRANVDCAEVLAAGLYVAACCMHLEGDRAISVSRITGDANASMIQFLMVSATEVGQATNAVIERVNNILTRDEALRTLTSARMPCFLDQQMTATFAGTSTRWSQRLLLSIAVQMQWSLWSADISEAFLRGLSFEQLHLEEGEELRKVELALPTGFGLRDAPRLWLLALKGVLASIGAVPTKIDAQVNDSDRHLFMSLLGGLAWTVQTRPDVAVFVGALQRKLQCPVVQDLLDLNRVLYYVKHKPLTMRFKKLRNPWKLIAISDSGFKGEGQDCLAIRSGLICLVNQDFPVQGANEVQIVEFVSKKQTRVCRSTYAAELYSGLDWMGLLFNVSMTMTELLLGEKTADELSSLHEEGNLPLKSELIIDAASVFESAIAPEPRAPNDQPLLIHLLKLRELMSAQQLSKLHWIDTRSMLADGLNKGSID</sequence>
<reference evidence="3" key="2">
    <citation type="submission" date="2024-04" db="EMBL/GenBank/DDBJ databases">
        <authorList>
            <person name="Chen Y."/>
            <person name="Shah S."/>
            <person name="Dougan E. K."/>
            <person name="Thang M."/>
            <person name="Chan C."/>
        </authorList>
    </citation>
    <scope>NUCLEOTIDE SEQUENCE [LARGE SCALE GENOMIC DNA]</scope>
</reference>
<keyword evidence="4" id="KW-0418">Kinase</keyword>
<organism evidence="2">
    <name type="scientific">Cladocopium goreaui</name>
    <dbReference type="NCBI Taxonomy" id="2562237"/>
    <lineage>
        <taxon>Eukaryota</taxon>
        <taxon>Sar</taxon>
        <taxon>Alveolata</taxon>
        <taxon>Dinophyceae</taxon>
        <taxon>Suessiales</taxon>
        <taxon>Symbiodiniaceae</taxon>
        <taxon>Cladocopium</taxon>
    </lineage>
</organism>
<feature type="compositionally biased region" description="Basic and acidic residues" evidence="1">
    <location>
        <begin position="452"/>
        <end position="478"/>
    </location>
</feature>
<name>A0A9P1D262_9DINO</name>
<feature type="region of interest" description="Disordered" evidence="1">
    <location>
        <begin position="251"/>
        <end position="286"/>
    </location>
</feature>
<feature type="compositionally biased region" description="Acidic residues" evidence="1">
    <location>
        <begin position="1107"/>
        <end position="1124"/>
    </location>
</feature>
<feature type="region of interest" description="Disordered" evidence="1">
    <location>
        <begin position="430"/>
        <end position="478"/>
    </location>
</feature>
<evidence type="ECO:0000313" key="2">
    <source>
        <dbReference type="EMBL" id="CAI4001093.1"/>
    </source>
</evidence>
<feature type="non-terminal residue" evidence="2">
    <location>
        <position position="1778"/>
    </location>
</feature>
<feature type="region of interest" description="Disordered" evidence="1">
    <location>
        <begin position="518"/>
        <end position="552"/>
    </location>
</feature>